<sequence length="398" mass="43588">MNILASGMGWFDHTPGGLNRYFADYMEAMRRQGHDMRGLITARGERVSAPSYVKEVLAPAAQGAAGASTLARNRAFAGAVRAELRREPADVFNPHFALYAMMVTRQLLPPHVPIVTHFHGPWAQEGRVEDRGGRLARGVRYRLKRRIELLSYRRSDRFIVLSAYFRDVLADSYGIAPERISIIPGAVDTARFCPAPDRELVRRELGLLPDQRVFFCARRLAARMGLDRLIRAMAGVAQSHPQAVLYIAGDGVQREALRALIAELGLGGRVVLLGRISNEALVQWYQAADCSIVPTATLEGFGLVTVEALACGTPVLGTPYGGTREILERFAPELLFADGSPEALAARLDAVLGGAVRLPDAAQCREHVLARYTWAEVARQVGELFAEAVHARSGQVAR</sequence>
<evidence type="ECO:0000259" key="5">
    <source>
        <dbReference type="Pfam" id="PF13439"/>
    </source>
</evidence>
<dbReference type="Pfam" id="PF13439">
    <property type="entry name" value="Glyco_transf_4"/>
    <property type="match status" value="1"/>
</dbReference>
<dbReference type="Proteomes" id="UP000621560">
    <property type="component" value="Unassembled WGS sequence"/>
</dbReference>
<evidence type="ECO:0000256" key="3">
    <source>
        <dbReference type="ARBA" id="ARBA00022679"/>
    </source>
</evidence>
<evidence type="ECO:0000256" key="2">
    <source>
        <dbReference type="ARBA" id="ARBA00022676"/>
    </source>
</evidence>
<dbReference type="EMBL" id="JACXIZ010000033">
    <property type="protein sequence ID" value="MBD2847133.1"/>
    <property type="molecule type" value="Genomic_DNA"/>
</dbReference>
<evidence type="ECO:0000259" key="4">
    <source>
        <dbReference type="Pfam" id="PF00534"/>
    </source>
</evidence>
<name>A0A927BXG9_9BACL</name>
<proteinExistence type="inferred from homology"/>
<comment type="caution">
    <text evidence="6">The sequence shown here is derived from an EMBL/GenBank/DDBJ whole genome shotgun (WGS) entry which is preliminary data.</text>
</comment>
<protein>
    <submittedName>
        <fullName evidence="6">Glycosyltransferase family 4 protein</fullName>
    </submittedName>
</protein>
<evidence type="ECO:0000313" key="6">
    <source>
        <dbReference type="EMBL" id="MBD2847133.1"/>
    </source>
</evidence>
<feature type="domain" description="Glycosyl transferase family 1" evidence="4">
    <location>
        <begin position="198"/>
        <end position="352"/>
    </location>
</feature>
<dbReference type="CDD" id="cd03801">
    <property type="entry name" value="GT4_PimA-like"/>
    <property type="match status" value="1"/>
</dbReference>
<gene>
    <name evidence="6" type="ORF">IDH44_18190</name>
</gene>
<keyword evidence="2" id="KW-0328">Glycosyltransferase</keyword>
<dbReference type="RefSeq" id="WP_190920171.1">
    <property type="nucleotide sequence ID" value="NZ_JACXIZ010000033.1"/>
</dbReference>
<dbReference type="Pfam" id="PF00534">
    <property type="entry name" value="Glycos_transf_1"/>
    <property type="match status" value="1"/>
</dbReference>
<dbReference type="AlphaFoldDB" id="A0A927BXG9"/>
<evidence type="ECO:0000313" key="7">
    <source>
        <dbReference type="Proteomes" id="UP000621560"/>
    </source>
</evidence>
<dbReference type="PANTHER" id="PTHR12526:SF640">
    <property type="entry name" value="COLANIC ACID BIOSYNTHESIS GLYCOSYLTRANSFERASE WCAL-RELATED"/>
    <property type="match status" value="1"/>
</dbReference>
<organism evidence="6 7">
    <name type="scientific">Paenibacillus sabuli</name>
    <dbReference type="NCBI Taxonomy" id="2772509"/>
    <lineage>
        <taxon>Bacteria</taxon>
        <taxon>Bacillati</taxon>
        <taxon>Bacillota</taxon>
        <taxon>Bacilli</taxon>
        <taxon>Bacillales</taxon>
        <taxon>Paenibacillaceae</taxon>
        <taxon>Paenibacillus</taxon>
    </lineage>
</organism>
<keyword evidence="3" id="KW-0808">Transferase</keyword>
<dbReference type="PANTHER" id="PTHR12526">
    <property type="entry name" value="GLYCOSYLTRANSFERASE"/>
    <property type="match status" value="1"/>
</dbReference>
<feature type="domain" description="Glycosyltransferase subfamily 4-like N-terminal" evidence="5">
    <location>
        <begin position="15"/>
        <end position="191"/>
    </location>
</feature>
<keyword evidence="7" id="KW-1185">Reference proteome</keyword>
<evidence type="ECO:0000256" key="1">
    <source>
        <dbReference type="ARBA" id="ARBA00009481"/>
    </source>
</evidence>
<dbReference type="Gene3D" id="3.40.50.2000">
    <property type="entry name" value="Glycogen Phosphorylase B"/>
    <property type="match status" value="2"/>
</dbReference>
<dbReference type="InterPro" id="IPR001296">
    <property type="entry name" value="Glyco_trans_1"/>
</dbReference>
<dbReference type="SUPFAM" id="SSF53756">
    <property type="entry name" value="UDP-Glycosyltransferase/glycogen phosphorylase"/>
    <property type="match status" value="1"/>
</dbReference>
<reference evidence="6" key="1">
    <citation type="submission" date="2020-09" db="EMBL/GenBank/DDBJ databases">
        <title>A novel bacterium of genus Paenibacillus, isolated from South China Sea.</title>
        <authorList>
            <person name="Huang H."/>
            <person name="Mo K."/>
            <person name="Hu Y."/>
        </authorList>
    </citation>
    <scope>NUCLEOTIDE SEQUENCE</scope>
    <source>
        <strain evidence="6">IB182496</strain>
    </source>
</reference>
<dbReference type="InterPro" id="IPR028098">
    <property type="entry name" value="Glyco_trans_4-like_N"/>
</dbReference>
<accession>A0A927BXG9</accession>
<comment type="similarity">
    <text evidence="1">Belongs to the glycosyltransferase group 1 family. Glycosyltransferase 4 subfamily.</text>
</comment>
<dbReference type="GO" id="GO:0016757">
    <property type="term" value="F:glycosyltransferase activity"/>
    <property type="evidence" value="ECO:0007669"/>
    <property type="project" value="UniProtKB-KW"/>
</dbReference>